<organism evidence="1 2">
    <name type="scientific">Corallococcus praedator</name>
    <dbReference type="NCBI Taxonomy" id="2316724"/>
    <lineage>
        <taxon>Bacteria</taxon>
        <taxon>Pseudomonadati</taxon>
        <taxon>Myxococcota</taxon>
        <taxon>Myxococcia</taxon>
        <taxon>Myxococcales</taxon>
        <taxon>Cystobacterineae</taxon>
        <taxon>Myxococcaceae</taxon>
        <taxon>Corallococcus</taxon>
    </lineage>
</organism>
<dbReference type="RefSeq" id="WP_158626179.1">
    <property type="nucleotide sequence ID" value="NZ_RAWI01000396.1"/>
</dbReference>
<evidence type="ECO:0000313" key="1">
    <source>
        <dbReference type="EMBL" id="RKH93915.1"/>
    </source>
</evidence>
<dbReference type="Gene3D" id="1.25.10.10">
    <property type="entry name" value="Leucine-rich Repeat Variant"/>
    <property type="match status" value="1"/>
</dbReference>
<feature type="non-terminal residue" evidence="1">
    <location>
        <position position="1"/>
    </location>
</feature>
<protein>
    <submittedName>
        <fullName evidence="1">HEAT repeat domain-containing protein</fullName>
    </submittedName>
</protein>
<keyword evidence="2" id="KW-1185">Reference proteome</keyword>
<dbReference type="InterPro" id="IPR011989">
    <property type="entry name" value="ARM-like"/>
</dbReference>
<reference evidence="1 2" key="1">
    <citation type="submission" date="2018-09" db="EMBL/GenBank/DDBJ databases">
        <authorList>
            <person name="Livingstone P.G."/>
            <person name="Whitworth D.E."/>
        </authorList>
    </citation>
    <scope>NUCLEOTIDE SEQUENCE [LARGE SCALE GENOMIC DNA]</scope>
    <source>
        <strain evidence="1 2">CA031B</strain>
    </source>
</reference>
<sequence length="336" mass="37364">AAAAPSAPATAASLYLFEGVEVFGIRKLPREELLRLIAMPAPGARFNLEAGEFTPYLLESKPRLLAAHPLPFCRYSMVTYPPTHTFRVTVDLVEPGDEWRMRFAPAPTGTVEDPEGLIAAWGAYQQTYWKLRREHAVRETSVGGCLALTCYGGFNHSELAPLEAKFLTGVPRNTDALVRVLREDRDDGKRMTAAILLSYVRSREELVRHLLPSVNDPYEGVRNEVLRLLGAVQEGQQKVLIPLEPVLEALWFPLSSDRNKAAWALVRLVETEGAARREAILNQAGEALVEMAGMQQAIDREPARKVLTVLAGRDLGEDVGPWREWVARTRTAPARH</sequence>
<dbReference type="SUPFAM" id="SSF48371">
    <property type="entry name" value="ARM repeat"/>
    <property type="match status" value="1"/>
</dbReference>
<dbReference type="Proteomes" id="UP000278907">
    <property type="component" value="Unassembled WGS sequence"/>
</dbReference>
<gene>
    <name evidence="1" type="ORF">D7Y13_33960</name>
</gene>
<dbReference type="InterPro" id="IPR016024">
    <property type="entry name" value="ARM-type_fold"/>
</dbReference>
<dbReference type="EMBL" id="RAWI01000396">
    <property type="protein sequence ID" value="RKH93915.1"/>
    <property type="molecule type" value="Genomic_DNA"/>
</dbReference>
<evidence type="ECO:0000313" key="2">
    <source>
        <dbReference type="Proteomes" id="UP000278907"/>
    </source>
</evidence>
<proteinExistence type="predicted"/>
<comment type="caution">
    <text evidence="1">The sequence shown here is derived from an EMBL/GenBank/DDBJ whole genome shotgun (WGS) entry which is preliminary data.</text>
</comment>
<accession>A0ABX9Q8E9</accession>
<name>A0ABX9Q8E9_9BACT</name>